<dbReference type="PANTHER" id="PTHR33908:SF11">
    <property type="entry name" value="MEMBRANE PROTEIN"/>
    <property type="match status" value="1"/>
</dbReference>
<dbReference type="RefSeq" id="WP_190438727.1">
    <property type="nucleotide sequence ID" value="NZ_JAMPKM010000003.1"/>
</dbReference>
<evidence type="ECO:0000256" key="2">
    <source>
        <dbReference type="ARBA" id="ARBA00022475"/>
    </source>
</evidence>
<evidence type="ECO:0000256" key="8">
    <source>
        <dbReference type="SAM" id="Phobius"/>
    </source>
</evidence>
<keyword evidence="7 8" id="KW-0472">Membrane</keyword>
<feature type="transmembrane region" description="Helical" evidence="8">
    <location>
        <begin position="456"/>
        <end position="478"/>
    </location>
</feature>
<evidence type="ECO:0000256" key="5">
    <source>
        <dbReference type="ARBA" id="ARBA00022692"/>
    </source>
</evidence>
<dbReference type="Proteomes" id="UP001464891">
    <property type="component" value="Unassembled WGS sequence"/>
</dbReference>
<keyword evidence="2" id="KW-1003">Cell membrane</keyword>
<evidence type="ECO:0000256" key="4">
    <source>
        <dbReference type="ARBA" id="ARBA00022679"/>
    </source>
</evidence>
<name>A0ABV0J4P0_9CYAN</name>
<dbReference type="InterPro" id="IPR050297">
    <property type="entry name" value="LipidA_mod_glycosyltrf_83"/>
</dbReference>
<gene>
    <name evidence="9" type="ORF">NC998_06520</name>
</gene>
<evidence type="ECO:0000256" key="3">
    <source>
        <dbReference type="ARBA" id="ARBA00022676"/>
    </source>
</evidence>
<keyword evidence="3" id="KW-0328">Glycosyltransferase</keyword>
<evidence type="ECO:0000313" key="10">
    <source>
        <dbReference type="Proteomes" id="UP001464891"/>
    </source>
</evidence>
<feature type="transmembrane region" description="Helical" evidence="8">
    <location>
        <begin position="484"/>
        <end position="503"/>
    </location>
</feature>
<evidence type="ECO:0000313" key="9">
    <source>
        <dbReference type="EMBL" id="MEP0816744.1"/>
    </source>
</evidence>
<keyword evidence="4" id="KW-0808">Transferase</keyword>
<sequence>MLILLLAFNFLSTVLIFISLEPGQRLCLRDAFIKSSIIYGILIVVLTEALSFNHSLETSSVASFWSLLLALNTALVGLKFKRRSLQPLKLQNLNWRLSDCDNLISIFTVFSVLGLTLATALIAAPNNWDAMTYHLPRVMHWLQNQTVAYYPTNNIRQISLPPGTGYLVAQLQILARSDRFASCVQWLAFLGIIGGNSLIAEKLTQPAAKWLTMLVCASLPMAIMQATTPQTDLTLTYWLVCLVYFIFRTKDYKAHDYFWISASLGLSVLAKPTAFVFGFSLMVILLVRNLAYKNLKYPTTLKKVIIQFGLTALSFILISVASLGLSLPSYWRNYLLFDSWMGPEFGTRNEVLGVPQIPSNILKYLAINLPIPGFWQLIAFIHQSVLQVDVNDPRFNYSPTPLAEDVSQLPLALLKVLAPHEDYVGNPIHLLLIILGWIILIFGWKSLSRGTKSLDLLMLSIANLVSFLSFCLLLKWQIWGNRLLLPLFVLNVPLIAYCLHRIAPLKLRRAFLVLLAFMAILYALTPMRHPLLALPNRSDEQSASILTLSRSEAYFSGARKELQAPYRAAIALIQQHQCRSVGLALGGDDWEYPLWVLMDEQSSSSFQMKSVGVKNESRLAPPEFPDEQLCAVLSTIPTYQPQNLGAQNLAWQEQVISETPFVKVFVSNVEKQNSLS</sequence>
<accession>A0ABV0J4P0</accession>
<feature type="transmembrane region" description="Helical" evidence="8">
    <location>
        <begin position="102"/>
        <end position="124"/>
    </location>
</feature>
<proteinExistence type="predicted"/>
<protein>
    <submittedName>
        <fullName evidence="9">Glycosyltransferase family 39 protein</fullName>
    </submittedName>
</protein>
<dbReference type="PANTHER" id="PTHR33908">
    <property type="entry name" value="MANNOSYLTRANSFERASE YKCB-RELATED"/>
    <property type="match status" value="1"/>
</dbReference>
<evidence type="ECO:0000256" key="6">
    <source>
        <dbReference type="ARBA" id="ARBA00022989"/>
    </source>
</evidence>
<keyword evidence="5 8" id="KW-0812">Transmembrane</keyword>
<feature type="transmembrane region" description="Helical" evidence="8">
    <location>
        <begin position="308"/>
        <end position="331"/>
    </location>
</feature>
<comment type="caution">
    <text evidence="9">The sequence shown here is derived from an EMBL/GenBank/DDBJ whole genome shotgun (WGS) entry which is preliminary data.</text>
</comment>
<comment type="subcellular location">
    <subcellularLocation>
        <location evidence="1">Cell membrane</location>
        <topology evidence="1">Multi-pass membrane protein</topology>
    </subcellularLocation>
</comment>
<organism evidence="9 10">
    <name type="scientific">Trichocoleus desertorum GB2-A4</name>
    <dbReference type="NCBI Taxonomy" id="2933944"/>
    <lineage>
        <taxon>Bacteria</taxon>
        <taxon>Bacillati</taxon>
        <taxon>Cyanobacteriota</taxon>
        <taxon>Cyanophyceae</taxon>
        <taxon>Leptolyngbyales</taxon>
        <taxon>Trichocoleusaceae</taxon>
        <taxon>Trichocoleus</taxon>
    </lineage>
</organism>
<evidence type="ECO:0000256" key="7">
    <source>
        <dbReference type="ARBA" id="ARBA00023136"/>
    </source>
</evidence>
<feature type="transmembrane region" description="Helical" evidence="8">
    <location>
        <begin position="259"/>
        <end position="287"/>
    </location>
</feature>
<reference evidence="9 10" key="1">
    <citation type="submission" date="2022-04" db="EMBL/GenBank/DDBJ databases">
        <title>Positive selection, recombination, and allopatry shape intraspecific diversity of widespread and dominant cyanobacteria.</title>
        <authorList>
            <person name="Wei J."/>
            <person name="Shu W."/>
            <person name="Hu C."/>
        </authorList>
    </citation>
    <scope>NUCLEOTIDE SEQUENCE [LARGE SCALE GENOMIC DNA]</scope>
    <source>
        <strain evidence="9 10">GB2-A4</strain>
    </source>
</reference>
<feature type="transmembrane region" description="Helical" evidence="8">
    <location>
        <begin position="510"/>
        <end position="527"/>
    </location>
</feature>
<feature type="transmembrane region" description="Helical" evidence="8">
    <location>
        <begin position="36"/>
        <end position="56"/>
    </location>
</feature>
<feature type="transmembrane region" description="Helical" evidence="8">
    <location>
        <begin position="6"/>
        <end position="24"/>
    </location>
</feature>
<dbReference type="EMBL" id="JAMPKM010000003">
    <property type="protein sequence ID" value="MEP0816744.1"/>
    <property type="molecule type" value="Genomic_DNA"/>
</dbReference>
<evidence type="ECO:0000256" key="1">
    <source>
        <dbReference type="ARBA" id="ARBA00004651"/>
    </source>
</evidence>
<feature type="transmembrane region" description="Helical" evidence="8">
    <location>
        <begin position="231"/>
        <end position="247"/>
    </location>
</feature>
<feature type="transmembrane region" description="Helical" evidence="8">
    <location>
        <begin position="62"/>
        <end position="81"/>
    </location>
</feature>
<keyword evidence="10" id="KW-1185">Reference proteome</keyword>
<feature type="transmembrane region" description="Helical" evidence="8">
    <location>
        <begin position="423"/>
        <end position="444"/>
    </location>
</feature>
<keyword evidence="6 8" id="KW-1133">Transmembrane helix</keyword>